<dbReference type="GO" id="GO:0006779">
    <property type="term" value="P:porphyrin-containing compound biosynthetic process"/>
    <property type="evidence" value="ECO:0007669"/>
    <property type="project" value="InterPro"/>
</dbReference>
<dbReference type="Gene3D" id="3.20.20.210">
    <property type="match status" value="1"/>
</dbReference>
<gene>
    <name evidence="2" type="ORF">SAMN02746065_105180</name>
</gene>
<name>A0A1W2AL20_9BACT</name>
<dbReference type="Pfam" id="PF01208">
    <property type="entry name" value="URO-D"/>
    <property type="match status" value="1"/>
</dbReference>
<dbReference type="EMBL" id="FWXY01000005">
    <property type="protein sequence ID" value="SMC61250.1"/>
    <property type="molecule type" value="Genomic_DNA"/>
</dbReference>
<dbReference type="CDD" id="cd03465">
    <property type="entry name" value="URO-D_like"/>
    <property type="match status" value="1"/>
</dbReference>
<dbReference type="InterPro" id="IPR038071">
    <property type="entry name" value="UROD/MetE-like_sf"/>
</dbReference>
<dbReference type="AlphaFoldDB" id="A0A1W2AL20"/>
<proteinExistence type="predicted"/>
<protein>
    <submittedName>
        <fullName evidence="2">Uroporphyrinogen decarboxylase</fullName>
    </submittedName>
</protein>
<evidence type="ECO:0000259" key="1">
    <source>
        <dbReference type="Pfam" id="PF01208"/>
    </source>
</evidence>
<dbReference type="Proteomes" id="UP000192418">
    <property type="component" value="Unassembled WGS sequence"/>
</dbReference>
<dbReference type="InterPro" id="IPR000257">
    <property type="entry name" value="Uroporphyrinogen_deCOase"/>
</dbReference>
<reference evidence="2 3" key="1">
    <citation type="submission" date="2017-04" db="EMBL/GenBank/DDBJ databases">
        <authorList>
            <person name="Afonso C.L."/>
            <person name="Miller P.J."/>
            <person name="Scott M.A."/>
            <person name="Spackman E."/>
            <person name="Goraichik I."/>
            <person name="Dimitrov K.M."/>
            <person name="Suarez D.L."/>
            <person name="Swayne D.E."/>
        </authorList>
    </citation>
    <scope>NUCLEOTIDE SEQUENCE [LARGE SCALE GENOMIC DNA]</scope>
    <source>
        <strain evidence="2 3">DSM 3385</strain>
    </source>
</reference>
<feature type="domain" description="Uroporphyrinogen decarboxylase (URO-D)" evidence="1">
    <location>
        <begin position="8"/>
        <end position="340"/>
    </location>
</feature>
<evidence type="ECO:0000313" key="3">
    <source>
        <dbReference type="Proteomes" id="UP000192418"/>
    </source>
</evidence>
<keyword evidence="3" id="KW-1185">Reference proteome</keyword>
<evidence type="ECO:0000313" key="2">
    <source>
        <dbReference type="EMBL" id="SMC61250.1"/>
    </source>
</evidence>
<dbReference type="InterPro" id="IPR052024">
    <property type="entry name" value="Methanogen_methyltrans"/>
</dbReference>
<dbReference type="PANTHER" id="PTHR47099:SF1">
    <property type="entry name" value="METHYLCOBAMIDE:COM METHYLTRANSFERASE MTBA"/>
    <property type="match status" value="1"/>
</dbReference>
<dbReference type="SUPFAM" id="SSF51726">
    <property type="entry name" value="UROD/MetE-like"/>
    <property type="match status" value="1"/>
</dbReference>
<accession>A0A1W2AL20</accession>
<organism evidence="2 3">
    <name type="scientific">Desulfocicer vacuolatum DSM 3385</name>
    <dbReference type="NCBI Taxonomy" id="1121400"/>
    <lineage>
        <taxon>Bacteria</taxon>
        <taxon>Pseudomonadati</taxon>
        <taxon>Thermodesulfobacteriota</taxon>
        <taxon>Desulfobacteria</taxon>
        <taxon>Desulfobacterales</taxon>
        <taxon>Desulfobacteraceae</taxon>
        <taxon>Desulfocicer</taxon>
    </lineage>
</organism>
<dbReference type="PANTHER" id="PTHR47099">
    <property type="entry name" value="METHYLCOBAMIDE:COM METHYLTRANSFERASE MTBA"/>
    <property type="match status" value="1"/>
</dbReference>
<sequence>METDHMTSLERVLTTLGHNEPDRVPLFLFLTMHGAKELGLSIKDYFSRGEHVVQGQLKLLEKYGHDCIYNFYHAPLEVEAWGGEVVYCEDGPPNSGTPFIKDIKEIDSLEPPLIDACTCLEKVLTSARLLKEHVQDQVPIIGVVMSPFSLPVMQLGFNKYIELIYESPLLFRRLMEVNTRFCVNWANAQLDAGSTAICYFDPVSSPTIIPRELYLKTGFKVAKNTIAQINGPTATHLASGRGLSIVDDLVKTGTDIMGSSSLEDLGRVKAACRGKLTVLGDLNGIGMCGWTPEQAEEEVKKAIAAAGPGGGFLLSDNHGEIPFQVPDEVLLAISRAVRQWGQYPLDWISS</sequence>
<dbReference type="RefSeq" id="WP_084067761.1">
    <property type="nucleotide sequence ID" value="NZ_FWXY01000005.1"/>
</dbReference>
<dbReference type="STRING" id="1121400.SAMN02746065_105180"/>
<dbReference type="GO" id="GO:0004853">
    <property type="term" value="F:uroporphyrinogen decarboxylase activity"/>
    <property type="evidence" value="ECO:0007669"/>
    <property type="project" value="InterPro"/>
</dbReference>